<dbReference type="EC" id="3.4.21.83" evidence="5"/>
<dbReference type="Gene3D" id="2.130.10.120">
    <property type="entry name" value="Prolyl oligopeptidase, N-terminal domain"/>
    <property type="match status" value="1"/>
</dbReference>
<dbReference type="GO" id="GO:0004252">
    <property type="term" value="F:serine-type endopeptidase activity"/>
    <property type="evidence" value="ECO:0007669"/>
    <property type="project" value="UniProtKB-EC"/>
</dbReference>
<evidence type="ECO:0000256" key="4">
    <source>
        <dbReference type="ARBA" id="ARBA00022825"/>
    </source>
</evidence>
<dbReference type="Pfam" id="PF02897">
    <property type="entry name" value="Peptidase_S9_N"/>
    <property type="match status" value="1"/>
</dbReference>
<comment type="similarity">
    <text evidence="1">Belongs to the peptidase S9A family.</text>
</comment>
<evidence type="ECO:0000313" key="6">
    <source>
        <dbReference type="Proteomes" id="UP000235584"/>
    </source>
</evidence>
<dbReference type="SUPFAM" id="SSF50993">
    <property type="entry name" value="Peptidase/esterase 'gauge' domain"/>
    <property type="match status" value="1"/>
</dbReference>
<evidence type="ECO:0000256" key="1">
    <source>
        <dbReference type="ARBA" id="ARBA00005228"/>
    </source>
</evidence>
<dbReference type="InterPro" id="IPR051543">
    <property type="entry name" value="Serine_Peptidase_S9A"/>
</dbReference>
<dbReference type="AlphaFoldDB" id="A0A2K9NVE6"/>
<evidence type="ECO:0000256" key="3">
    <source>
        <dbReference type="ARBA" id="ARBA00022801"/>
    </source>
</evidence>
<keyword evidence="2" id="KW-0645">Protease</keyword>
<dbReference type="FunFam" id="3.40.50.1820:FF:000005">
    <property type="entry name" value="Prolyl endopeptidase"/>
    <property type="match status" value="1"/>
</dbReference>
<dbReference type="GO" id="GO:0006508">
    <property type="term" value="P:proteolysis"/>
    <property type="evidence" value="ECO:0007669"/>
    <property type="project" value="UniProtKB-KW"/>
</dbReference>
<dbReference type="Pfam" id="PF00326">
    <property type="entry name" value="Peptidase_S9"/>
    <property type="match status" value="1"/>
</dbReference>
<reference evidence="5 6" key="1">
    <citation type="submission" date="2018-01" db="EMBL/GenBank/DDBJ databases">
        <title>Complete genome sequence of Bacteriovorax stolpii DSM12778.</title>
        <authorList>
            <person name="Tang B."/>
            <person name="Chang J."/>
        </authorList>
    </citation>
    <scope>NUCLEOTIDE SEQUENCE [LARGE SCALE GENOMIC DNA]</scope>
    <source>
        <strain evidence="5 6">DSM 12778</strain>
    </source>
</reference>
<dbReference type="RefSeq" id="WP_102244784.1">
    <property type="nucleotide sequence ID" value="NZ_CP025704.1"/>
</dbReference>
<protein>
    <submittedName>
        <fullName evidence="5">Oligopeptidase B</fullName>
        <ecNumber evidence="5">3.4.21.83</ecNumber>
    </submittedName>
</protein>
<dbReference type="InterPro" id="IPR002470">
    <property type="entry name" value="Peptidase_S9A"/>
</dbReference>
<keyword evidence="3 5" id="KW-0378">Hydrolase</keyword>
<dbReference type="SUPFAM" id="SSF53474">
    <property type="entry name" value="alpha/beta-Hydrolases"/>
    <property type="match status" value="1"/>
</dbReference>
<dbReference type="PRINTS" id="PR00862">
    <property type="entry name" value="PROLIGOPTASE"/>
</dbReference>
<dbReference type="InterPro" id="IPR023302">
    <property type="entry name" value="Pept_S9A_N"/>
</dbReference>
<dbReference type="PANTHER" id="PTHR11757:SF19">
    <property type="entry name" value="PROLYL ENDOPEPTIDASE-LIKE"/>
    <property type="match status" value="1"/>
</dbReference>
<dbReference type="KEGG" id="bsto:C0V70_15545"/>
<proteinExistence type="inferred from homology"/>
<accession>A0A2K9NVE6</accession>
<dbReference type="InterPro" id="IPR001375">
    <property type="entry name" value="Peptidase_S9_cat"/>
</dbReference>
<name>A0A2K9NVE6_BACTC</name>
<evidence type="ECO:0000256" key="2">
    <source>
        <dbReference type="ARBA" id="ARBA00022670"/>
    </source>
</evidence>
<keyword evidence="4" id="KW-0720">Serine protease</keyword>
<sequence>MKLTPPSADAKEFYTNYHKEKVLDPYFWLKEKQNPAVIAHLKKENDYFNKMLKPVSGLSGKIFKELKDRLPKEDAAVPFRRGQAEFFHRYVKGKQYIQYCKKVGSKVSVLVDFNKMVKKGGYLSIHDMGVSYDGRYFAYSIDTKGDEVCDIVIISTETKKVISHLKNTGGNFTWSNTDMIYYLTLDGHIRNDKVWRHILGDNQKKDQCIFHEPDQKFFISCYPSSSKKYLLIRSAEKVSSYVAYLPLDEKGQTRPKVFSKLKNDVLYSIDHAHNGFYIRTNEKALNFKMYFCPDNKIDKKHWKVIIPHSKDINLLGMENTSKFLCVYERSQGLPKGRIINRETGKVYFIKFPEAAYNMSFSSDYYEYGDNKIRIHYASPITPKTTIEYDLLTRKQVVLKVDEVKKFHSKNYQVEYVMVPGHDKVKIPLCIIYKKGLKKNGKAPAMIYGYGSYGSTIGYNFVPSLVSLLDRGMVYAYAGIRGGSELGRKWYEDGKYLKKKNTFKDFISCTEYLVKKKYTSPERLSAKGGSAGGLLMGAISNMRPDLYKVICAHVPFVDLINTMFDDSLPLTKTEYKEWGNPHDKKYYRYMKSYSPYDNVKEQAYPHMYITGGLNDQRVTYWEPTKWALKLRDFNSGNNDVLLKINMGEGHFGKSGRFDSLKEVAEEYSYVLTKLK</sequence>
<evidence type="ECO:0000313" key="5">
    <source>
        <dbReference type="EMBL" id="AUN99493.1"/>
    </source>
</evidence>
<dbReference type="Proteomes" id="UP000235584">
    <property type="component" value="Chromosome"/>
</dbReference>
<organism evidence="5 6">
    <name type="scientific">Bacteriovorax stolpii</name>
    <name type="common">Bdellovibrio stolpii</name>
    <dbReference type="NCBI Taxonomy" id="960"/>
    <lineage>
        <taxon>Bacteria</taxon>
        <taxon>Pseudomonadati</taxon>
        <taxon>Bdellovibrionota</taxon>
        <taxon>Bacteriovoracia</taxon>
        <taxon>Bacteriovoracales</taxon>
        <taxon>Bacteriovoracaceae</taxon>
        <taxon>Bacteriovorax</taxon>
    </lineage>
</organism>
<dbReference type="EMBL" id="CP025704">
    <property type="protein sequence ID" value="AUN99493.1"/>
    <property type="molecule type" value="Genomic_DNA"/>
</dbReference>
<dbReference type="Gene3D" id="3.40.50.1820">
    <property type="entry name" value="alpha/beta hydrolase"/>
    <property type="match status" value="1"/>
</dbReference>
<dbReference type="InterPro" id="IPR029058">
    <property type="entry name" value="AB_hydrolase_fold"/>
</dbReference>
<keyword evidence="6" id="KW-1185">Reference proteome</keyword>
<gene>
    <name evidence="5" type="ORF">C0V70_15545</name>
</gene>
<dbReference type="PANTHER" id="PTHR11757">
    <property type="entry name" value="PROTEASE FAMILY S9A OLIGOPEPTIDASE"/>
    <property type="match status" value="1"/>
</dbReference>